<gene>
    <name evidence="1" type="ORF">HNR53_004724</name>
</gene>
<protein>
    <submittedName>
        <fullName evidence="1">Uncharacterized protein</fullName>
    </submittedName>
</protein>
<dbReference type="Proteomes" id="UP000531594">
    <property type="component" value="Unassembled WGS sequence"/>
</dbReference>
<comment type="caution">
    <text evidence="1">The sequence shown here is derived from an EMBL/GenBank/DDBJ whole genome shotgun (WGS) entry which is preliminary data.</text>
</comment>
<dbReference type="AlphaFoldDB" id="A0A7X0HW74"/>
<organism evidence="1 2">
    <name type="scientific">Bacillus benzoevorans</name>
    <dbReference type="NCBI Taxonomy" id="1456"/>
    <lineage>
        <taxon>Bacteria</taxon>
        <taxon>Bacillati</taxon>
        <taxon>Bacillota</taxon>
        <taxon>Bacilli</taxon>
        <taxon>Bacillales</taxon>
        <taxon>Bacillaceae</taxon>
        <taxon>Bacillus</taxon>
    </lineage>
</organism>
<evidence type="ECO:0000313" key="2">
    <source>
        <dbReference type="Proteomes" id="UP000531594"/>
    </source>
</evidence>
<name>A0A7X0HW74_9BACI</name>
<sequence>MKVARTVWSRGKDGDYIKVLPIAIAGMSPTPKTQLNKELARPNKAIMPATPCKAA</sequence>
<evidence type="ECO:0000313" key="1">
    <source>
        <dbReference type="EMBL" id="MBB6447998.1"/>
    </source>
</evidence>
<keyword evidence="2" id="KW-1185">Reference proteome</keyword>
<reference evidence="1 2" key="1">
    <citation type="submission" date="2020-08" db="EMBL/GenBank/DDBJ databases">
        <title>Genomic Encyclopedia of Type Strains, Phase IV (KMG-IV): sequencing the most valuable type-strain genomes for metagenomic binning, comparative biology and taxonomic classification.</title>
        <authorList>
            <person name="Goeker M."/>
        </authorList>
    </citation>
    <scope>NUCLEOTIDE SEQUENCE [LARGE SCALE GENOMIC DNA]</scope>
    <source>
        <strain evidence="1 2">DSM 5391</strain>
    </source>
</reference>
<proteinExistence type="predicted"/>
<feature type="non-terminal residue" evidence="1">
    <location>
        <position position="55"/>
    </location>
</feature>
<dbReference type="EMBL" id="JACHGK010000040">
    <property type="protein sequence ID" value="MBB6447998.1"/>
    <property type="molecule type" value="Genomic_DNA"/>
</dbReference>
<accession>A0A7X0HW74</accession>